<dbReference type="InterPro" id="IPR001466">
    <property type="entry name" value="Beta-lactam-related"/>
</dbReference>
<dbReference type="SUPFAM" id="SSF56601">
    <property type="entry name" value="beta-lactamase/transpeptidase-like"/>
    <property type="match status" value="1"/>
</dbReference>
<keyword evidence="3" id="KW-0378">Hydrolase</keyword>
<dbReference type="PANTHER" id="PTHR43283:SF7">
    <property type="entry name" value="BETA-LACTAMASE-RELATED DOMAIN-CONTAINING PROTEIN"/>
    <property type="match status" value="1"/>
</dbReference>
<name>A0A6L6WQP3_9RHOB</name>
<feature type="chain" id="PRO_5026960024" evidence="1">
    <location>
        <begin position="21"/>
        <end position="361"/>
    </location>
</feature>
<dbReference type="InterPro" id="IPR050789">
    <property type="entry name" value="Diverse_Enzym_Activities"/>
</dbReference>
<protein>
    <submittedName>
        <fullName evidence="3">Serine hydrolase</fullName>
    </submittedName>
</protein>
<proteinExistence type="predicted"/>
<evidence type="ECO:0000259" key="2">
    <source>
        <dbReference type="Pfam" id="PF00144"/>
    </source>
</evidence>
<dbReference type="PANTHER" id="PTHR43283">
    <property type="entry name" value="BETA-LACTAMASE-RELATED"/>
    <property type="match status" value="1"/>
</dbReference>
<organism evidence="3 4">
    <name type="scientific">Parasedimentitalea huanghaiensis</name>
    <dbReference type="NCBI Taxonomy" id="2682100"/>
    <lineage>
        <taxon>Bacteria</taxon>
        <taxon>Pseudomonadati</taxon>
        <taxon>Pseudomonadota</taxon>
        <taxon>Alphaproteobacteria</taxon>
        <taxon>Rhodobacterales</taxon>
        <taxon>Paracoccaceae</taxon>
        <taxon>Parasedimentitalea</taxon>
    </lineage>
</organism>
<dbReference type="InterPro" id="IPR012338">
    <property type="entry name" value="Beta-lactam/transpept-like"/>
</dbReference>
<dbReference type="Pfam" id="PF00144">
    <property type="entry name" value="Beta-lactamase"/>
    <property type="match status" value="1"/>
</dbReference>
<sequence>MPKKSLLMIGVFLLATTIWAALPRVSNPSPDYQTQPTNDGSHVEKIRAVWPGPNPEDRVRARVVMSGEDIIFEDGPTSQVMNTHSIRKSLLSLIYGIAIDQGLIDLEATLQELGIDENIPLTNQEKSATVRNLLMYRSGIYLPAAGEHDSQITDRPAREEHEPGEYFFANNFDANALGTIFIQETGYELGPFMEEFLATPLGLQDFDANNVIMGDPWFWPSQDTRHLQYYVYMSARDLARIGAMVAQDGQWGGRKVIPKDWIELITAPHSDLEESHVPNHLYSHFGFQWWFQEETGTVWANGYGEHFLMVDPTHDLVLVERNFSGNSLLSTARWLSSGNKFSGSLWELIDTHAMLVKISDS</sequence>
<dbReference type="Proteomes" id="UP000478892">
    <property type="component" value="Unassembled WGS sequence"/>
</dbReference>
<keyword evidence="1" id="KW-0732">Signal</keyword>
<reference evidence="3 4" key="1">
    <citation type="submission" date="2019-12" db="EMBL/GenBank/DDBJ databases">
        <authorList>
            <person name="Zhang Y.-J."/>
        </authorList>
    </citation>
    <scope>NUCLEOTIDE SEQUENCE [LARGE SCALE GENOMIC DNA]</scope>
    <source>
        <strain evidence="3 4">CY05</strain>
    </source>
</reference>
<dbReference type="AlphaFoldDB" id="A0A6L6WQP3"/>
<dbReference type="RefSeq" id="WP_157024466.1">
    <property type="nucleotide sequence ID" value="NZ_WQLV01000018.1"/>
</dbReference>
<feature type="signal peptide" evidence="1">
    <location>
        <begin position="1"/>
        <end position="20"/>
    </location>
</feature>
<comment type="caution">
    <text evidence="3">The sequence shown here is derived from an EMBL/GenBank/DDBJ whole genome shotgun (WGS) entry which is preliminary data.</text>
</comment>
<dbReference type="GO" id="GO:0016787">
    <property type="term" value="F:hydrolase activity"/>
    <property type="evidence" value="ECO:0007669"/>
    <property type="project" value="UniProtKB-KW"/>
</dbReference>
<evidence type="ECO:0000313" key="3">
    <source>
        <dbReference type="EMBL" id="MVO18247.1"/>
    </source>
</evidence>
<dbReference type="EMBL" id="WQLV01000018">
    <property type="protein sequence ID" value="MVO18247.1"/>
    <property type="molecule type" value="Genomic_DNA"/>
</dbReference>
<feature type="domain" description="Beta-lactamase-related" evidence="2">
    <location>
        <begin position="80"/>
        <end position="319"/>
    </location>
</feature>
<dbReference type="Gene3D" id="3.40.710.10">
    <property type="entry name" value="DD-peptidase/beta-lactamase superfamily"/>
    <property type="match status" value="1"/>
</dbReference>
<evidence type="ECO:0000256" key="1">
    <source>
        <dbReference type="SAM" id="SignalP"/>
    </source>
</evidence>
<accession>A0A6L6WQP3</accession>
<gene>
    <name evidence="3" type="ORF">GO984_20700</name>
</gene>
<keyword evidence="4" id="KW-1185">Reference proteome</keyword>
<evidence type="ECO:0000313" key="4">
    <source>
        <dbReference type="Proteomes" id="UP000478892"/>
    </source>
</evidence>